<feature type="transmembrane region" description="Helical" evidence="8">
    <location>
        <begin position="205"/>
        <end position="225"/>
    </location>
</feature>
<keyword evidence="3" id="KW-1003">Cell membrane</keyword>
<keyword evidence="7 8" id="KW-0472">Membrane</keyword>
<keyword evidence="10" id="KW-1185">Reference proteome</keyword>
<evidence type="ECO:0000256" key="6">
    <source>
        <dbReference type="ARBA" id="ARBA00022989"/>
    </source>
</evidence>
<keyword evidence="6 8" id="KW-1133">Transmembrane helix</keyword>
<dbReference type="PANTHER" id="PTHR11040:SF211">
    <property type="entry name" value="ZINC TRANSPORTER ZIP11"/>
    <property type="match status" value="1"/>
</dbReference>
<dbReference type="PANTHER" id="PTHR11040">
    <property type="entry name" value="ZINC/IRON TRANSPORTER"/>
    <property type="match status" value="1"/>
</dbReference>
<proteinExistence type="inferred from homology"/>
<comment type="caution">
    <text evidence="9">The sequence shown here is derived from an EMBL/GenBank/DDBJ whole genome shotgun (WGS) entry which is preliminary data.</text>
</comment>
<evidence type="ECO:0000313" key="10">
    <source>
        <dbReference type="Proteomes" id="UP000693672"/>
    </source>
</evidence>
<feature type="transmembrane region" description="Helical" evidence="8">
    <location>
        <begin position="73"/>
        <end position="93"/>
    </location>
</feature>
<sequence length="257" mass="27366">MMDKNVVQAGETYMMNMILIGSIATSLCTALGALPAMLFTNVTHRGRDILLAFTAGIMVSASTYGLIPSALKLSNLAVLAVGILLGTAILTIMERLVPHSDPEHSSMSTAHGASSVLFLSAMALHNLPEGLSVGVSYGSHDHDLGAIVALSIGLQNMPEGFLIALFLITHRVNKWFALLLAFVTGMLELVFCWIGYVFSGLFSAVVPYGLAFAAGAMLFVVYKELIPESHGDGNERASTFSFIIGLLTMIAVTHMLM</sequence>
<gene>
    <name evidence="9" type="primary">zupT</name>
    <name evidence="9" type="ORF">PAESOLCIP111_03102</name>
</gene>
<evidence type="ECO:0000256" key="8">
    <source>
        <dbReference type="SAM" id="Phobius"/>
    </source>
</evidence>
<name>A0A916K5K8_9BACL</name>
<evidence type="ECO:0000256" key="2">
    <source>
        <dbReference type="ARBA" id="ARBA00006939"/>
    </source>
</evidence>
<organism evidence="9 10">
    <name type="scientific">Paenibacillus solanacearum</name>
    <dbReference type="NCBI Taxonomy" id="2048548"/>
    <lineage>
        <taxon>Bacteria</taxon>
        <taxon>Bacillati</taxon>
        <taxon>Bacillota</taxon>
        <taxon>Bacilli</taxon>
        <taxon>Bacillales</taxon>
        <taxon>Paenibacillaceae</taxon>
        <taxon>Paenibacillus</taxon>
    </lineage>
</organism>
<comment type="similarity">
    <text evidence="2">Belongs to the ZIP transporter (TC 2.A.5) family.</text>
</comment>
<evidence type="ECO:0000256" key="7">
    <source>
        <dbReference type="ARBA" id="ARBA00023136"/>
    </source>
</evidence>
<accession>A0A916K5K8</accession>
<feature type="transmembrane region" description="Helical" evidence="8">
    <location>
        <begin position="237"/>
        <end position="256"/>
    </location>
</feature>
<evidence type="ECO:0000256" key="1">
    <source>
        <dbReference type="ARBA" id="ARBA00004651"/>
    </source>
</evidence>
<evidence type="ECO:0000256" key="5">
    <source>
        <dbReference type="ARBA" id="ARBA00022833"/>
    </source>
</evidence>
<dbReference type="EMBL" id="CAJVAS010000012">
    <property type="protein sequence ID" value="CAG7629429.1"/>
    <property type="molecule type" value="Genomic_DNA"/>
</dbReference>
<evidence type="ECO:0000256" key="3">
    <source>
        <dbReference type="ARBA" id="ARBA00022475"/>
    </source>
</evidence>
<evidence type="ECO:0000256" key="4">
    <source>
        <dbReference type="ARBA" id="ARBA00022692"/>
    </source>
</evidence>
<feature type="transmembrane region" description="Helical" evidence="8">
    <location>
        <begin position="175"/>
        <end position="199"/>
    </location>
</feature>
<dbReference type="Proteomes" id="UP000693672">
    <property type="component" value="Unassembled WGS sequence"/>
</dbReference>
<dbReference type="GO" id="GO:0005385">
    <property type="term" value="F:zinc ion transmembrane transporter activity"/>
    <property type="evidence" value="ECO:0007669"/>
    <property type="project" value="TreeGrafter"/>
</dbReference>
<protein>
    <submittedName>
        <fullName evidence="9">Zinc transporter ZupT</fullName>
    </submittedName>
</protein>
<feature type="transmembrane region" description="Helical" evidence="8">
    <location>
        <begin position="144"/>
        <end position="168"/>
    </location>
</feature>
<keyword evidence="4 8" id="KW-0812">Transmembrane</keyword>
<dbReference type="Pfam" id="PF02535">
    <property type="entry name" value="Zip"/>
    <property type="match status" value="1"/>
</dbReference>
<keyword evidence="5" id="KW-0862">Zinc</keyword>
<dbReference type="GO" id="GO:0005886">
    <property type="term" value="C:plasma membrane"/>
    <property type="evidence" value="ECO:0007669"/>
    <property type="project" value="UniProtKB-SubCell"/>
</dbReference>
<dbReference type="AlphaFoldDB" id="A0A916K5K8"/>
<evidence type="ECO:0000313" key="9">
    <source>
        <dbReference type="EMBL" id="CAG7629429.1"/>
    </source>
</evidence>
<reference evidence="9" key="1">
    <citation type="submission" date="2021-06" db="EMBL/GenBank/DDBJ databases">
        <authorList>
            <person name="Criscuolo A."/>
        </authorList>
    </citation>
    <scope>NUCLEOTIDE SEQUENCE</scope>
    <source>
        <strain evidence="9">CIP111600</strain>
    </source>
</reference>
<dbReference type="InterPro" id="IPR003689">
    <property type="entry name" value="ZIP"/>
</dbReference>
<feature type="transmembrane region" description="Helical" evidence="8">
    <location>
        <begin position="12"/>
        <end position="37"/>
    </location>
</feature>
<feature type="transmembrane region" description="Helical" evidence="8">
    <location>
        <begin position="49"/>
        <end position="67"/>
    </location>
</feature>
<comment type="subcellular location">
    <subcellularLocation>
        <location evidence="1">Cell membrane</location>
        <topology evidence="1">Multi-pass membrane protein</topology>
    </subcellularLocation>
</comment>